<dbReference type="GO" id="GO:0022857">
    <property type="term" value="F:transmembrane transporter activity"/>
    <property type="evidence" value="ECO:0007669"/>
    <property type="project" value="InterPro"/>
</dbReference>
<keyword evidence="4" id="KW-1133">Transmembrane helix</keyword>
<accession>A0A8H5LKI4</accession>
<evidence type="ECO:0000313" key="7">
    <source>
        <dbReference type="Proteomes" id="UP000559027"/>
    </source>
</evidence>
<dbReference type="AlphaFoldDB" id="A0A8H5LKI4"/>
<dbReference type="OrthoDB" id="6509908at2759"/>
<keyword evidence="7" id="KW-1185">Reference proteome</keyword>
<dbReference type="Pfam" id="PF07690">
    <property type="entry name" value="MFS_1"/>
    <property type="match status" value="1"/>
</dbReference>
<protein>
    <recommendedName>
        <fullName evidence="5">Major facilitator superfamily (MFS) profile domain-containing protein</fullName>
    </recommendedName>
</protein>
<dbReference type="InterPro" id="IPR020846">
    <property type="entry name" value="MFS_dom"/>
</dbReference>
<comment type="caution">
    <text evidence="6">The sequence shown here is derived from an EMBL/GenBank/DDBJ whole genome shotgun (WGS) entry which is preliminary data.</text>
</comment>
<dbReference type="PANTHER" id="PTHR11360:SF177">
    <property type="entry name" value="RIBOFLAVIN TRANSPORTER MCH5"/>
    <property type="match status" value="1"/>
</dbReference>
<feature type="transmembrane region" description="Helical" evidence="4">
    <location>
        <begin position="214"/>
        <end position="234"/>
    </location>
</feature>
<comment type="subcellular location">
    <subcellularLocation>
        <location evidence="1">Membrane</location>
        <topology evidence="1">Multi-pass membrane protein</topology>
    </subcellularLocation>
</comment>
<organism evidence="6 7">
    <name type="scientific">Leucocoprinus leucothites</name>
    <dbReference type="NCBI Taxonomy" id="201217"/>
    <lineage>
        <taxon>Eukaryota</taxon>
        <taxon>Fungi</taxon>
        <taxon>Dikarya</taxon>
        <taxon>Basidiomycota</taxon>
        <taxon>Agaricomycotina</taxon>
        <taxon>Agaricomycetes</taxon>
        <taxon>Agaricomycetidae</taxon>
        <taxon>Agaricales</taxon>
        <taxon>Agaricineae</taxon>
        <taxon>Agaricaceae</taxon>
        <taxon>Leucocoprinus</taxon>
    </lineage>
</organism>
<comment type="similarity">
    <text evidence="2">Belongs to the major facilitator superfamily. Monocarboxylate porter (TC 2.A.1.13) family.</text>
</comment>
<evidence type="ECO:0000256" key="3">
    <source>
        <dbReference type="SAM" id="MobiDB-lite"/>
    </source>
</evidence>
<feature type="transmembrane region" description="Helical" evidence="4">
    <location>
        <begin position="357"/>
        <end position="377"/>
    </location>
</feature>
<dbReference type="InterPro" id="IPR036259">
    <property type="entry name" value="MFS_trans_sf"/>
</dbReference>
<reference evidence="6 7" key="1">
    <citation type="journal article" date="2020" name="ISME J.">
        <title>Uncovering the hidden diversity of litter-decomposition mechanisms in mushroom-forming fungi.</title>
        <authorList>
            <person name="Floudas D."/>
            <person name="Bentzer J."/>
            <person name="Ahren D."/>
            <person name="Johansson T."/>
            <person name="Persson P."/>
            <person name="Tunlid A."/>
        </authorList>
    </citation>
    <scope>NUCLEOTIDE SEQUENCE [LARGE SCALE GENOMIC DNA]</scope>
    <source>
        <strain evidence="6 7">CBS 146.42</strain>
    </source>
</reference>
<keyword evidence="4" id="KW-0812">Transmembrane</keyword>
<feature type="transmembrane region" description="Helical" evidence="4">
    <location>
        <begin position="332"/>
        <end position="351"/>
    </location>
</feature>
<dbReference type="SUPFAM" id="SSF103473">
    <property type="entry name" value="MFS general substrate transporter"/>
    <property type="match status" value="1"/>
</dbReference>
<feature type="transmembrane region" description="Helical" evidence="4">
    <location>
        <begin position="182"/>
        <end position="202"/>
    </location>
</feature>
<evidence type="ECO:0000256" key="2">
    <source>
        <dbReference type="ARBA" id="ARBA00006727"/>
    </source>
</evidence>
<dbReference type="Proteomes" id="UP000559027">
    <property type="component" value="Unassembled WGS sequence"/>
</dbReference>
<feature type="transmembrane region" description="Helical" evidence="4">
    <location>
        <begin position="303"/>
        <end position="325"/>
    </location>
</feature>
<keyword evidence="4" id="KW-0472">Membrane</keyword>
<feature type="domain" description="Major facilitator superfamily (MFS) profile" evidence="5">
    <location>
        <begin position="54"/>
        <end position="404"/>
    </location>
</feature>
<dbReference type="InterPro" id="IPR050327">
    <property type="entry name" value="Proton-linked_MCT"/>
</dbReference>
<name>A0A8H5LKI4_9AGAR</name>
<dbReference type="Gene3D" id="1.20.1250.20">
    <property type="entry name" value="MFS general substrate transporter like domains"/>
    <property type="match status" value="1"/>
</dbReference>
<evidence type="ECO:0000256" key="1">
    <source>
        <dbReference type="ARBA" id="ARBA00004141"/>
    </source>
</evidence>
<dbReference type="EMBL" id="JAACJO010000003">
    <property type="protein sequence ID" value="KAF5360519.1"/>
    <property type="molecule type" value="Genomic_DNA"/>
</dbReference>
<proteinExistence type="inferred from homology"/>
<evidence type="ECO:0000313" key="6">
    <source>
        <dbReference type="EMBL" id="KAF5360519.1"/>
    </source>
</evidence>
<sequence length="404" mass="43650">MYDHEKSDSAPSTVEPVSTISSTAAPSDSIASETLRSRCWTQKAPNVEERPGFTGYMTVFGAFMSLLVTFGHMNAFGTFQAWYSSHQLSQMSQSAISWIGSLQLLIFFLAGAPIGRCFDAYGPTRLLIAGTLLFTLSLVLTSISVVYWQYILVQGLLFGFGVALMFYPALASITTHFCEYRATALGIAAAGSSVGGVVYPIMLQHLFERIGFAWGVRVSALVSGTGCVLATLTIRNNQRVDKNNASPACERSRKSGPYVDLTAFKDPRFSLLALGSSFVALGLYIPFFYVVEFAEHLNISPKLAFYVLSAMNAGGIFGRIAPAYISDTIGHFNLLTPAAFLSGLATLALWFNVRDLAGLMVFATVYGFLSGAFISVLTPSIARISERGQVGTRMGMLYSVISVP</sequence>
<dbReference type="InterPro" id="IPR011701">
    <property type="entry name" value="MFS"/>
</dbReference>
<evidence type="ECO:0000259" key="5">
    <source>
        <dbReference type="PROSITE" id="PS50850"/>
    </source>
</evidence>
<dbReference type="GO" id="GO:0016020">
    <property type="term" value="C:membrane"/>
    <property type="evidence" value="ECO:0007669"/>
    <property type="project" value="UniProtKB-SubCell"/>
</dbReference>
<dbReference type="PROSITE" id="PS50850">
    <property type="entry name" value="MFS"/>
    <property type="match status" value="1"/>
</dbReference>
<feature type="transmembrane region" description="Helical" evidence="4">
    <location>
        <begin position="95"/>
        <end position="114"/>
    </location>
</feature>
<feature type="transmembrane region" description="Helical" evidence="4">
    <location>
        <begin position="271"/>
        <end position="291"/>
    </location>
</feature>
<dbReference type="PANTHER" id="PTHR11360">
    <property type="entry name" value="MONOCARBOXYLATE TRANSPORTER"/>
    <property type="match status" value="1"/>
</dbReference>
<evidence type="ECO:0000256" key="4">
    <source>
        <dbReference type="SAM" id="Phobius"/>
    </source>
</evidence>
<gene>
    <name evidence="6" type="ORF">D9756_004502</name>
</gene>
<feature type="compositionally biased region" description="Polar residues" evidence="3">
    <location>
        <begin position="9"/>
        <end position="29"/>
    </location>
</feature>
<feature type="transmembrane region" description="Helical" evidence="4">
    <location>
        <begin position="151"/>
        <end position="170"/>
    </location>
</feature>
<feature type="transmembrane region" description="Helical" evidence="4">
    <location>
        <begin position="53"/>
        <end position="75"/>
    </location>
</feature>
<feature type="transmembrane region" description="Helical" evidence="4">
    <location>
        <begin position="126"/>
        <end position="145"/>
    </location>
</feature>
<feature type="region of interest" description="Disordered" evidence="3">
    <location>
        <begin position="1"/>
        <end position="29"/>
    </location>
</feature>